<dbReference type="Proteomes" id="UP000239772">
    <property type="component" value="Unassembled WGS sequence"/>
</dbReference>
<dbReference type="SUPFAM" id="SSF75005">
    <property type="entry name" value="Arabinanase/levansucrase/invertase"/>
    <property type="match status" value="1"/>
</dbReference>
<sequence length="485" mass="53391">MRIALVARGGVARSWHGDLARRLRSAGHEVVSCRVSGEDDLPPALRNLIWFERSLFGRTLRALEPVSEASQPGALPAEPEAELVIALDEVDLPGQTPVLRASFDGRFGWSALYEALLAERSPHIAIVRDPDGVVLAEGVAALPQPALFCTSLDATLARLANLFAAAAEPGAAPSARRAARPKATPAPPVAFATAHLARAVGRKLRALVEHPIHWRIGWRRLDGAPDLFESLSWPATGYTWFQPGPGVYVADPFVVERDGRTHVFCEVFHHADPRGRIGVFTLDRDGVPGPLRIVLERPYHLSYPFVFERDGQVWMIPETYENRSVELYRAVRFPDVWEHEADLCTGVELSDVTIAEHDGRFWMFAAETAGGPTTWDALSLFMADHWRGPWRAHPANPVLIDAQAGRPAGQLVRRGKTLLRPAQDSRTGYGSGLSICRVDRLDPEGYAQTTLSTLRPLGRRDTGAHTLNVGSGFELVDHCSPMLRW</sequence>
<protein>
    <submittedName>
        <fullName evidence="2">Formyl transferase</fullName>
    </submittedName>
</protein>
<evidence type="ECO:0000259" key="1">
    <source>
        <dbReference type="Pfam" id="PF24793"/>
    </source>
</evidence>
<keyword evidence="2" id="KW-0808">Transferase</keyword>
<gene>
    <name evidence="2" type="ORF">SLNSH_04745</name>
</gene>
<evidence type="ECO:0000313" key="2">
    <source>
        <dbReference type="EMBL" id="PSC06117.1"/>
    </source>
</evidence>
<keyword evidence="3" id="KW-1185">Reference proteome</keyword>
<comment type="caution">
    <text evidence="2">The sequence shown here is derived from an EMBL/GenBank/DDBJ whole genome shotgun (WGS) entry which is preliminary data.</text>
</comment>
<dbReference type="RefSeq" id="WP_146140192.1">
    <property type="nucleotide sequence ID" value="NZ_PVZS01000004.1"/>
</dbReference>
<evidence type="ECO:0000313" key="3">
    <source>
        <dbReference type="Proteomes" id="UP000239772"/>
    </source>
</evidence>
<organism evidence="2 3">
    <name type="scientific">Alsobacter soli</name>
    <dbReference type="NCBI Taxonomy" id="2109933"/>
    <lineage>
        <taxon>Bacteria</taxon>
        <taxon>Pseudomonadati</taxon>
        <taxon>Pseudomonadota</taxon>
        <taxon>Alphaproteobacteria</taxon>
        <taxon>Hyphomicrobiales</taxon>
        <taxon>Alsobacteraceae</taxon>
        <taxon>Alsobacter</taxon>
    </lineage>
</organism>
<dbReference type="AlphaFoldDB" id="A0A2T1HWP2"/>
<dbReference type="OrthoDB" id="3771157at2"/>
<dbReference type="EMBL" id="PVZS01000004">
    <property type="protein sequence ID" value="PSC06117.1"/>
    <property type="molecule type" value="Genomic_DNA"/>
</dbReference>
<dbReference type="Gene3D" id="2.115.10.20">
    <property type="entry name" value="Glycosyl hydrolase domain, family 43"/>
    <property type="match status" value="1"/>
</dbReference>
<dbReference type="Pfam" id="PF24793">
    <property type="entry name" value="GINT1_N"/>
    <property type="match status" value="1"/>
</dbReference>
<name>A0A2T1HWP2_9HYPH</name>
<proteinExistence type="predicted"/>
<reference evidence="3" key="1">
    <citation type="submission" date="2018-03" db="EMBL/GenBank/DDBJ databases">
        <authorList>
            <person name="Sun L."/>
            <person name="Liu H."/>
            <person name="Chen W."/>
            <person name="Huang K."/>
            <person name="Liu W."/>
            <person name="Gao X."/>
        </authorList>
    </citation>
    <scope>NUCLEOTIDE SEQUENCE [LARGE SCALE GENOMIC DNA]</scope>
    <source>
        <strain evidence="3">SH9</strain>
    </source>
</reference>
<dbReference type="InterPro" id="IPR056442">
    <property type="entry name" value="GINT1_N"/>
</dbReference>
<accession>A0A2T1HWP2</accession>
<dbReference type="GO" id="GO:0016740">
    <property type="term" value="F:transferase activity"/>
    <property type="evidence" value="ECO:0007669"/>
    <property type="project" value="UniProtKB-KW"/>
</dbReference>
<dbReference type="InterPro" id="IPR023296">
    <property type="entry name" value="Glyco_hydro_beta-prop_sf"/>
</dbReference>
<feature type="domain" description="Glucosamine inositolphosphorylceramide transferase 1 N-terminal" evidence="1">
    <location>
        <begin position="245"/>
        <end position="449"/>
    </location>
</feature>